<evidence type="ECO:0000256" key="2">
    <source>
        <dbReference type="ARBA" id="ARBA00003690"/>
    </source>
</evidence>
<dbReference type="PROSITE" id="PS00086">
    <property type="entry name" value="CYTOCHROME_P450"/>
    <property type="match status" value="1"/>
</dbReference>
<dbReference type="Proteomes" id="UP001652626">
    <property type="component" value="Chromosome 10"/>
</dbReference>
<dbReference type="SUPFAM" id="SSF48264">
    <property type="entry name" value="Cytochrome P450"/>
    <property type="match status" value="1"/>
</dbReference>
<dbReference type="InterPro" id="IPR001128">
    <property type="entry name" value="Cyt_P450"/>
</dbReference>
<evidence type="ECO:0000256" key="10">
    <source>
        <dbReference type="RuleBase" id="RU000461"/>
    </source>
</evidence>
<organism evidence="11 12">
    <name type="scientific">Vanessa tameamea</name>
    <name type="common">Kamehameha butterfly</name>
    <dbReference type="NCBI Taxonomy" id="334116"/>
    <lineage>
        <taxon>Eukaryota</taxon>
        <taxon>Metazoa</taxon>
        <taxon>Ecdysozoa</taxon>
        <taxon>Arthropoda</taxon>
        <taxon>Hexapoda</taxon>
        <taxon>Insecta</taxon>
        <taxon>Pterygota</taxon>
        <taxon>Neoptera</taxon>
        <taxon>Endopterygota</taxon>
        <taxon>Lepidoptera</taxon>
        <taxon>Glossata</taxon>
        <taxon>Ditrysia</taxon>
        <taxon>Papilionoidea</taxon>
        <taxon>Nymphalidae</taxon>
        <taxon>Nymphalinae</taxon>
        <taxon>Vanessa</taxon>
    </lineage>
</organism>
<keyword evidence="6 10" id="KW-0560">Oxidoreductase</keyword>
<dbReference type="PRINTS" id="PR00463">
    <property type="entry name" value="EP450I"/>
</dbReference>
<evidence type="ECO:0000313" key="11">
    <source>
        <dbReference type="Proteomes" id="UP001652626"/>
    </source>
</evidence>
<dbReference type="Pfam" id="PF00067">
    <property type="entry name" value="p450"/>
    <property type="match status" value="1"/>
</dbReference>
<dbReference type="CDD" id="cd20628">
    <property type="entry name" value="CYP4"/>
    <property type="match status" value="1"/>
</dbReference>
<sequence>MWLFFIVSVLLALVTIELYYRFGKAGRLIRKIPGPKPWPLVGNILSYFQTPEKLFIYQRYLNKHYGDVNQIHLSLAIRMVNISNPQDIEIVLSGSEHNYKDHPYIYLMNWLREGLLVSNGIKWFQRRKMLTKAFHFNILQKYFVTFKEEAEHFQKVVQEEVRKQQTNLLPFLSSTTLRIMCETAMGSTHENMQSLMSKYFSSLEDIGDCFTKRIVAPWLHLEPIYQLTSLAKKENIAVKYLHGLTNSVVKSRRNFLAERNFNQFDNDGECNNKEKLAMLDLLLKNEKSGLIDHEGIREEVDTFMFAGHDTTATAMTFMLMTLANEPIIQDKIYAEICEIFGETDRAVTTEDLNLMKYLECCIKESLRLHPSAPIIARYLRQDTVLGGYTVPANTTCLIYIYDLHRRADLYPEPERFIPERFLPENCAKRHPFAYVPFSAGPRNCIGQKFAMMEMKTVMCALLRKFRVVPVTKPSDLVFKSDVVLRTVHPIYVQFRAR</sequence>
<name>A0A8B8HNL0_VANTA</name>
<evidence type="ECO:0000256" key="1">
    <source>
        <dbReference type="ARBA" id="ARBA00001971"/>
    </source>
</evidence>
<evidence type="ECO:0000256" key="8">
    <source>
        <dbReference type="ARBA" id="ARBA00023033"/>
    </source>
</evidence>
<dbReference type="AlphaFoldDB" id="A0A8B8HNL0"/>
<keyword evidence="7 9" id="KW-0408">Iron</keyword>
<dbReference type="InterPro" id="IPR017972">
    <property type="entry name" value="Cyt_P450_CS"/>
</dbReference>
<dbReference type="PANTHER" id="PTHR24291">
    <property type="entry name" value="CYTOCHROME P450 FAMILY 4"/>
    <property type="match status" value="1"/>
</dbReference>
<keyword evidence="8 10" id="KW-0503">Monooxygenase</keyword>
<dbReference type="InterPro" id="IPR002401">
    <property type="entry name" value="Cyt_P450_E_grp-I"/>
</dbReference>
<protein>
    <submittedName>
        <fullName evidence="12">Cytochrome P450 4C1-like</fullName>
    </submittedName>
</protein>
<dbReference type="OrthoDB" id="1470350at2759"/>
<accession>A0A8B8HNL0</accession>
<gene>
    <name evidence="12" type="primary">LOC113392760</name>
</gene>
<keyword evidence="5 9" id="KW-0479">Metal-binding</keyword>
<dbReference type="GO" id="GO:0004497">
    <property type="term" value="F:monooxygenase activity"/>
    <property type="evidence" value="ECO:0007669"/>
    <property type="project" value="UniProtKB-KW"/>
</dbReference>
<feature type="binding site" description="axial binding residue" evidence="9">
    <location>
        <position position="444"/>
    </location>
    <ligand>
        <name>heme</name>
        <dbReference type="ChEBI" id="CHEBI:30413"/>
    </ligand>
    <ligandPart>
        <name>Fe</name>
        <dbReference type="ChEBI" id="CHEBI:18248"/>
    </ligandPart>
</feature>
<evidence type="ECO:0000256" key="6">
    <source>
        <dbReference type="ARBA" id="ARBA00023002"/>
    </source>
</evidence>
<evidence type="ECO:0000256" key="4">
    <source>
        <dbReference type="ARBA" id="ARBA00022617"/>
    </source>
</evidence>
<dbReference type="GO" id="GO:0016705">
    <property type="term" value="F:oxidoreductase activity, acting on paired donors, with incorporation or reduction of molecular oxygen"/>
    <property type="evidence" value="ECO:0007669"/>
    <property type="project" value="InterPro"/>
</dbReference>
<dbReference type="PRINTS" id="PR00385">
    <property type="entry name" value="P450"/>
</dbReference>
<dbReference type="GeneID" id="113392760"/>
<keyword evidence="11" id="KW-1185">Reference proteome</keyword>
<evidence type="ECO:0000256" key="3">
    <source>
        <dbReference type="ARBA" id="ARBA00010617"/>
    </source>
</evidence>
<comment type="cofactor">
    <cofactor evidence="1 9">
        <name>heme</name>
        <dbReference type="ChEBI" id="CHEBI:30413"/>
    </cofactor>
</comment>
<keyword evidence="4 9" id="KW-0349">Heme</keyword>
<dbReference type="GO" id="GO:0005506">
    <property type="term" value="F:iron ion binding"/>
    <property type="evidence" value="ECO:0007669"/>
    <property type="project" value="InterPro"/>
</dbReference>
<comment type="function">
    <text evidence="2">May be involved in the metabolism of insect hormones and in the breakdown of synthetic insecticides.</text>
</comment>
<comment type="similarity">
    <text evidence="3 10">Belongs to the cytochrome P450 family.</text>
</comment>
<reference evidence="12" key="1">
    <citation type="submission" date="2025-08" db="UniProtKB">
        <authorList>
            <consortium name="RefSeq"/>
        </authorList>
    </citation>
    <scope>IDENTIFICATION</scope>
    <source>
        <tissue evidence="12">Whole body</tissue>
    </source>
</reference>
<evidence type="ECO:0000256" key="5">
    <source>
        <dbReference type="ARBA" id="ARBA00022723"/>
    </source>
</evidence>
<dbReference type="RefSeq" id="XP_026485111.2">
    <property type="nucleotide sequence ID" value="XM_026629326.2"/>
</dbReference>
<proteinExistence type="inferred from homology"/>
<dbReference type="PANTHER" id="PTHR24291:SF105">
    <property type="entry name" value="CYTOCHROME P450 4P1-RELATED"/>
    <property type="match status" value="1"/>
</dbReference>
<dbReference type="OMA" id="CRITNQE"/>
<dbReference type="InterPro" id="IPR036396">
    <property type="entry name" value="Cyt_P450_sf"/>
</dbReference>
<evidence type="ECO:0000313" key="12">
    <source>
        <dbReference type="RefSeq" id="XP_026485111.2"/>
    </source>
</evidence>
<evidence type="ECO:0000256" key="7">
    <source>
        <dbReference type="ARBA" id="ARBA00023004"/>
    </source>
</evidence>
<evidence type="ECO:0000256" key="9">
    <source>
        <dbReference type="PIRSR" id="PIRSR602401-1"/>
    </source>
</evidence>
<dbReference type="GO" id="GO:0020037">
    <property type="term" value="F:heme binding"/>
    <property type="evidence" value="ECO:0007669"/>
    <property type="project" value="InterPro"/>
</dbReference>
<dbReference type="Gene3D" id="1.10.630.10">
    <property type="entry name" value="Cytochrome P450"/>
    <property type="match status" value="1"/>
</dbReference>
<dbReference type="InterPro" id="IPR050196">
    <property type="entry name" value="Cytochrome_P450_Monoox"/>
</dbReference>